<protein>
    <recommendedName>
        <fullName evidence="5">AAA ATPase domain-containing protein</fullName>
    </recommendedName>
</protein>
<evidence type="ECO:0008006" key="5">
    <source>
        <dbReference type="Google" id="ProtNLM"/>
    </source>
</evidence>
<dbReference type="EMBL" id="CAADEZ010000208">
    <property type="protein sequence ID" value="VFJ58080.1"/>
    <property type="molecule type" value="Genomic_DNA"/>
</dbReference>
<feature type="region of interest" description="Disordered" evidence="1">
    <location>
        <begin position="466"/>
        <end position="487"/>
    </location>
</feature>
<dbReference type="EMBL" id="CAADFL010000294">
    <property type="protein sequence ID" value="VFK13788.1"/>
    <property type="molecule type" value="Genomic_DNA"/>
</dbReference>
<reference evidence="3" key="1">
    <citation type="submission" date="2019-02" db="EMBL/GenBank/DDBJ databases">
        <authorList>
            <person name="Gruber-Vodicka R. H."/>
            <person name="Seah K. B. B."/>
        </authorList>
    </citation>
    <scope>NUCLEOTIDE SEQUENCE</scope>
    <source>
        <strain evidence="2">BECK_BZ163</strain>
        <strain evidence="4">BECK_BZ164</strain>
        <strain evidence="3">BECK_BZ165</strain>
    </source>
</reference>
<feature type="compositionally biased region" description="Pro residues" evidence="1">
    <location>
        <begin position="33"/>
        <end position="64"/>
    </location>
</feature>
<feature type="region of interest" description="Disordered" evidence="1">
    <location>
        <begin position="388"/>
        <end position="423"/>
    </location>
</feature>
<feature type="compositionally biased region" description="Basic and acidic residues" evidence="1">
    <location>
        <begin position="388"/>
        <end position="420"/>
    </location>
</feature>
<dbReference type="EMBL" id="CAADFA010000276">
    <property type="protein sequence ID" value="VFJ60570.1"/>
    <property type="molecule type" value="Genomic_DNA"/>
</dbReference>
<accession>A0A450T2Q5</accession>
<dbReference type="SUPFAM" id="SSF52540">
    <property type="entry name" value="P-loop containing nucleoside triphosphate hydrolases"/>
    <property type="match status" value="1"/>
</dbReference>
<proteinExistence type="predicted"/>
<gene>
    <name evidence="2" type="ORF">BECKFM1743A_GA0114220_102083</name>
    <name evidence="4" type="ORF">BECKFM1743B_GA0114221_102941</name>
    <name evidence="3" type="ORF">BECKFM1743C_GA0114222_102761</name>
</gene>
<evidence type="ECO:0000256" key="1">
    <source>
        <dbReference type="SAM" id="MobiDB-lite"/>
    </source>
</evidence>
<evidence type="ECO:0000313" key="2">
    <source>
        <dbReference type="EMBL" id="VFJ58080.1"/>
    </source>
</evidence>
<dbReference type="AlphaFoldDB" id="A0A450T2Q5"/>
<organism evidence="3">
    <name type="scientific">Candidatus Kentrum sp. FM</name>
    <dbReference type="NCBI Taxonomy" id="2126340"/>
    <lineage>
        <taxon>Bacteria</taxon>
        <taxon>Pseudomonadati</taxon>
        <taxon>Pseudomonadota</taxon>
        <taxon>Gammaproteobacteria</taxon>
        <taxon>Candidatus Kentrum</taxon>
    </lineage>
</organism>
<dbReference type="InterPro" id="IPR027417">
    <property type="entry name" value="P-loop_NTPase"/>
</dbReference>
<sequence>MSTKWLDTIKKKRLRLGGFSFLGMRWEIFSPGEPKPSATPEPSRPQPIAPATPQPTTGPIPAPGAPSFLPHGLHQLKTYGGGFAGRREELAELDAAWASGVRVFVLHAEGGAGKTRLLVKWLAGLRDGGWRGAGGVFVHSFYSQGAGERRNASSDLFFQQALAYFGNEGGDRGAGRAGEGAPTDPMQKAERLARLVVARRALLILDGLEPLQHPPAFNGGQLKDPALERLLLLLAGAPAGSESALCVITSRQPVVELGPYRGGAVLQRSLASLDAAAGVALLREFQIRGTDEELAAAVAEYHGHAYSLMLLGSYLNDITYDRHIRHRVGVPLLEQDKEQGGHAGRLFRAYIVHLGAESPEVALLRLLGFFDRPAARELLAVLGPSTESVHEGRDLDPRRDTKNKTFDPRRDTKEHEEERGRTRKKYSIFSRSSSFFFVFLRVPSCPSWIKMDIIFRLSWVGRSLPRPMATAPQPTESAAPRRLRRPR</sequence>
<name>A0A450T2Q5_9GAMM</name>
<evidence type="ECO:0000313" key="3">
    <source>
        <dbReference type="EMBL" id="VFJ60570.1"/>
    </source>
</evidence>
<feature type="region of interest" description="Disordered" evidence="1">
    <location>
        <begin position="31"/>
        <end position="67"/>
    </location>
</feature>
<evidence type="ECO:0000313" key="4">
    <source>
        <dbReference type="EMBL" id="VFK13788.1"/>
    </source>
</evidence>
<dbReference type="Gene3D" id="3.40.50.300">
    <property type="entry name" value="P-loop containing nucleotide triphosphate hydrolases"/>
    <property type="match status" value="1"/>
</dbReference>